<evidence type="ECO:0000256" key="1">
    <source>
        <dbReference type="ARBA" id="ARBA00022630"/>
    </source>
</evidence>
<dbReference type="GO" id="GO:0016491">
    <property type="term" value="F:oxidoreductase activity"/>
    <property type="evidence" value="ECO:0007669"/>
    <property type="project" value="UniProtKB-KW"/>
</dbReference>
<dbReference type="Pfam" id="PF00724">
    <property type="entry name" value="Oxidored_FMN"/>
    <property type="match status" value="1"/>
</dbReference>
<dbReference type="RefSeq" id="WP_072284684.1">
    <property type="nucleotide sequence ID" value="NZ_CP015519.1"/>
</dbReference>
<organism evidence="4 5">
    <name type="scientific">Syntrophotalea acetylenivorans</name>
    <dbReference type="NCBI Taxonomy" id="1842532"/>
    <lineage>
        <taxon>Bacteria</taxon>
        <taxon>Pseudomonadati</taxon>
        <taxon>Thermodesulfobacteriota</taxon>
        <taxon>Desulfuromonadia</taxon>
        <taxon>Desulfuromonadales</taxon>
        <taxon>Syntrophotaleaceae</taxon>
        <taxon>Syntrophotalea</taxon>
    </lineage>
</organism>
<dbReference type="InterPro" id="IPR051799">
    <property type="entry name" value="NADH_flavin_oxidoreductase"/>
</dbReference>
<dbReference type="InterPro" id="IPR013785">
    <property type="entry name" value="Aldolase_TIM"/>
</dbReference>
<dbReference type="OrthoDB" id="9784632at2"/>
<dbReference type="CDD" id="cd02803">
    <property type="entry name" value="OYE_like_FMN_family"/>
    <property type="match status" value="1"/>
</dbReference>
<evidence type="ECO:0000256" key="2">
    <source>
        <dbReference type="ARBA" id="ARBA00023002"/>
    </source>
</evidence>
<sequence>MATLFEKTSIKNLDMRNRFVRSATWEGMADEQGAPTPELNQLMADLAQGEVGLIISGHAYVSPEGQASPWQMGAHDPELLPKLTLMPKAVHAAGGRIALQLAHAGVYGIVPEGTIGPSAIADHEGKNCQAMTSEDIQRIVAAFADGASLAKQAGFDAVQIHAAHGYLLSQFLSPHYNRREDEYGGSLENRARIVLEVLAAVRQAVGEDYAVLIKLNSDDFIDGGLTTEDMLQIAEFLEPAGIDAIEISGGTIWGPSQYHAVRMAPEALTHKAYYRKAARLCKAFVRVPVILVGGIRSLGVAEELLTEGAADFIALCRPLIREPDLIKRWASGDQEPSGCQSENACFGPILAGKGISCVLK</sequence>
<dbReference type="STRING" id="1842532.A7E78_12945"/>
<dbReference type="PANTHER" id="PTHR43656:SF2">
    <property type="entry name" value="BINDING OXIDOREDUCTASE, PUTATIVE (AFU_ORTHOLOGUE AFUA_2G08260)-RELATED"/>
    <property type="match status" value="1"/>
</dbReference>
<dbReference type="EMBL" id="CP015519">
    <property type="protein sequence ID" value="APG28659.1"/>
    <property type="molecule type" value="Genomic_DNA"/>
</dbReference>
<gene>
    <name evidence="4" type="ORF">A7E78_12945</name>
</gene>
<protein>
    <submittedName>
        <fullName evidence="4">NADH:flavin oxidoreductase</fullName>
    </submittedName>
</protein>
<dbReference type="KEGG" id="pef:A7E78_12945"/>
<accession>A0A1L3GRV5</accession>
<evidence type="ECO:0000313" key="4">
    <source>
        <dbReference type="EMBL" id="APG28659.1"/>
    </source>
</evidence>
<dbReference type="Gene3D" id="3.20.20.70">
    <property type="entry name" value="Aldolase class I"/>
    <property type="match status" value="1"/>
</dbReference>
<dbReference type="SUPFAM" id="SSF51395">
    <property type="entry name" value="FMN-linked oxidoreductases"/>
    <property type="match status" value="1"/>
</dbReference>
<dbReference type="AlphaFoldDB" id="A0A1L3GRV5"/>
<dbReference type="Proteomes" id="UP000182517">
    <property type="component" value="Chromosome"/>
</dbReference>
<keyword evidence="1" id="KW-0285">Flavoprotein</keyword>
<evidence type="ECO:0000313" key="5">
    <source>
        <dbReference type="Proteomes" id="UP000182517"/>
    </source>
</evidence>
<keyword evidence="5" id="KW-1185">Reference proteome</keyword>
<proteinExistence type="predicted"/>
<dbReference type="InterPro" id="IPR001155">
    <property type="entry name" value="OxRdtase_FMN_N"/>
</dbReference>
<reference evidence="4 5" key="1">
    <citation type="journal article" date="2017" name="Genome Announc.">
        <title>Complete Genome Sequences of Two Acetylene-Fermenting Pelobacter acetylenicus Strains.</title>
        <authorList>
            <person name="Sutton J.M."/>
            <person name="Baesman S.M."/>
            <person name="Fierst J.L."/>
            <person name="Poret-Peterson A.T."/>
            <person name="Oremland R.S."/>
            <person name="Dunlap D.S."/>
            <person name="Akob D.M."/>
        </authorList>
    </citation>
    <scope>NUCLEOTIDE SEQUENCE [LARGE SCALE GENOMIC DNA]</scope>
    <source>
        <strain evidence="4 5">SFB93</strain>
    </source>
</reference>
<dbReference type="GO" id="GO:0010181">
    <property type="term" value="F:FMN binding"/>
    <property type="evidence" value="ECO:0007669"/>
    <property type="project" value="InterPro"/>
</dbReference>
<evidence type="ECO:0000259" key="3">
    <source>
        <dbReference type="Pfam" id="PF00724"/>
    </source>
</evidence>
<feature type="domain" description="NADH:flavin oxidoreductase/NADH oxidase N-terminal" evidence="3">
    <location>
        <begin position="4"/>
        <end position="332"/>
    </location>
</feature>
<keyword evidence="2" id="KW-0560">Oxidoreductase</keyword>
<name>A0A1L3GRV5_9BACT</name>
<dbReference type="PANTHER" id="PTHR43656">
    <property type="entry name" value="BINDING OXIDOREDUCTASE, PUTATIVE (AFU_ORTHOLOGUE AFUA_2G08260)-RELATED"/>
    <property type="match status" value="1"/>
</dbReference>